<evidence type="ECO:0000313" key="5">
    <source>
        <dbReference type="Proteomes" id="UP000801428"/>
    </source>
</evidence>
<sequence length="225" mass="24531">MSMSIPRKEIKRKELPGKEVEEPAPAQLKEFGATDTATTWDIPEEGQKPKRGLHLGAGVGWALSDRLDRILPPHKRYLGRSRRTLLIALLVAFLCLLALIIGLAVGLSKKSGSRFLPLPSNTDHFTGDLTYYGPGLGACGIDSTDKDAIVAVSHFLFDAVQKGSDPNQNPLCGKKIRATRVDERTGKQVSIDVKVIDRCTGCQPTDLDVSPAMFDKMADHDLGRN</sequence>
<protein>
    <recommendedName>
        <fullName evidence="6">RlpA-like protein double-psi beta-barrel domain-containing protein</fullName>
    </recommendedName>
</protein>
<dbReference type="OrthoDB" id="623670at2759"/>
<keyword evidence="5" id="KW-1185">Reference proteome</keyword>
<keyword evidence="3" id="KW-0812">Transmembrane</keyword>
<dbReference type="EMBL" id="SWKU01000016">
    <property type="protein sequence ID" value="KAF2999926.1"/>
    <property type="molecule type" value="Genomic_DNA"/>
</dbReference>
<gene>
    <name evidence="4" type="ORF">E8E13_008993</name>
</gene>
<dbReference type="InterPro" id="IPR036908">
    <property type="entry name" value="RlpA-like_sf"/>
</dbReference>
<evidence type="ECO:0000256" key="3">
    <source>
        <dbReference type="SAM" id="Phobius"/>
    </source>
</evidence>
<evidence type="ECO:0008006" key="6">
    <source>
        <dbReference type="Google" id="ProtNLM"/>
    </source>
</evidence>
<feature type="transmembrane region" description="Helical" evidence="3">
    <location>
        <begin position="85"/>
        <end position="107"/>
    </location>
</feature>
<proteinExistence type="predicted"/>
<evidence type="ECO:0000256" key="1">
    <source>
        <dbReference type="ARBA" id="ARBA00022729"/>
    </source>
</evidence>
<keyword evidence="3" id="KW-0472">Membrane</keyword>
<comment type="caution">
    <text evidence="4">The sequence shown here is derived from an EMBL/GenBank/DDBJ whole genome shotgun (WGS) entry which is preliminary data.</text>
</comment>
<feature type="region of interest" description="Disordered" evidence="2">
    <location>
        <begin position="1"/>
        <end position="48"/>
    </location>
</feature>
<dbReference type="PANTHER" id="PTHR31836">
    <property type="match status" value="1"/>
</dbReference>
<feature type="compositionally biased region" description="Basic and acidic residues" evidence="2">
    <location>
        <begin position="1"/>
        <end position="21"/>
    </location>
</feature>
<reference evidence="4" key="1">
    <citation type="submission" date="2019-04" db="EMBL/GenBank/DDBJ databases">
        <title>Sequencing of skin fungus with MAO and IRED activity.</title>
        <authorList>
            <person name="Marsaioli A.J."/>
            <person name="Bonatto J.M.C."/>
            <person name="Reis Junior O."/>
        </authorList>
    </citation>
    <scope>NUCLEOTIDE SEQUENCE</scope>
    <source>
        <strain evidence="4">30M1</strain>
    </source>
</reference>
<dbReference type="CDD" id="cd22191">
    <property type="entry name" value="DPBB_RlpA_EXP_N-like"/>
    <property type="match status" value="1"/>
</dbReference>
<keyword evidence="3" id="KW-1133">Transmembrane helix</keyword>
<dbReference type="AlphaFoldDB" id="A0A9P4TBJ5"/>
<name>A0A9P4TBJ5_CURKU</name>
<accession>A0A9P4TBJ5</accession>
<dbReference type="PANTHER" id="PTHR31836:SF27">
    <property type="entry name" value="RLPA-LIKE PROTEIN DOUBLE-PSI BETA-BARREL DOMAIN-CONTAINING PROTEIN"/>
    <property type="match status" value="1"/>
</dbReference>
<dbReference type="SUPFAM" id="SSF50685">
    <property type="entry name" value="Barwin-like endoglucanases"/>
    <property type="match status" value="1"/>
</dbReference>
<evidence type="ECO:0000256" key="2">
    <source>
        <dbReference type="SAM" id="MobiDB-lite"/>
    </source>
</evidence>
<keyword evidence="1" id="KW-0732">Signal</keyword>
<dbReference type="Proteomes" id="UP000801428">
    <property type="component" value="Unassembled WGS sequence"/>
</dbReference>
<dbReference type="Gene3D" id="2.40.40.10">
    <property type="entry name" value="RlpA-like domain"/>
    <property type="match status" value="1"/>
</dbReference>
<evidence type="ECO:0000313" key="4">
    <source>
        <dbReference type="EMBL" id="KAF2999926.1"/>
    </source>
</evidence>
<dbReference type="InterPro" id="IPR051477">
    <property type="entry name" value="Expansin_CellWall"/>
</dbReference>
<organism evidence="4 5">
    <name type="scientific">Curvularia kusanoi</name>
    <name type="common">Cochliobolus kusanoi</name>
    <dbReference type="NCBI Taxonomy" id="90978"/>
    <lineage>
        <taxon>Eukaryota</taxon>
        <taxon>Fungi</taxon>
        <taxon>Dikarya</taxon>
        <taxon>Ascomycota</taxon>
        <taxon>Pezizomycotina</taxon>
        <taxon>Dothideomycetes</taxon>
        <taxon>Pleosporomycetidae</taxon>
        <taxon>Pleosporales</taxon>
        <taxon>Pleosporineae</taxon>
        <taxon>Pleosporaceae</taxon>
        <taxon>Curvularia</taxon>
    </lineage>
</organism>